<organism evidence="1 2">
    <name type="scientific">Hymenobacter monticola</name>
    <dbReference type="NCBI Taxonomy" id="1705399"/>
    <lineage>
        <taxon>Bacteria</taxon>
        <taxon>Pseudomonadati</taxon>
        <taxon>Bacteroidota</taxon>
        <taxon>Cytophagia</taxon>
        <taxon>Cytophagales</taxon>
        <taxon>Hymenobacteraceae</taxon>
        <taxon>Hymenobacter</taxon>
    </lineage>
</organism>
<sequence length="418" mass="45904">MLWILIAGCARPVYYGWEASSNGATTGGDIARLYFDRNGNLYPGADAFLAVDNKRLAKAGADLQDYYQLPAARKEQAAQRLEYERLQAHYGVPLTPSNPADTSVNYPAWRRLQEAMLTQFIARFNQHLRTSRPEVLVVLVHGFNNEVGATRWYPALQREIRTNQFKGRRVQFLEVYWDGRTASGVGLLRIWKQAQATMYPVGLGLRRVLASLDPATPLYLFGHSTGAPLLSVALWNSTSVLGNAKGPRLRNQTYRALVKQPEYATPHAAQVRVAFVAPAMPSLHFMDFAHRTDATGKLFTQAAPDGYQRFVVGQNRHDIATGKGPLSATAFGSTTLGVRKAEYCGDGTTPPRIGVVPLLRQAGSRADTYLFNFTPGMAAAGKRPGHGILEFMADPVTFDHLLDAWLTAKPVAGADACP</sequence>
<dbReference type="EMBL" id="CP094534">
    <property type="protein sequence ID" value="UOE34903.1"/>
    <property type="molecule type" value="Genomic_DNA"/>
</dbReference>
<proteinExistence type="predicted"/>
<accession>A0ABY4BAX4</accession>
<protein>
    <recommendedName>
        <fullName evidence="3">Alpha/beta hydrolase</fullName>
    </recommendedName>
</protein>
<reference evidence="1 2" key="1">
    <citation type="submission" date="2022-03" db="EMBL/GenBank/DDBJ databases">
        <title>Hymenobactersp. isolated from the air.</title>
        <authorList>
            <person name="Won M."/>
            <person name="Kwon S.-W."/>
        </authorList>
    </citation>
    <scope>NUCLEOTIDE SEQUENCE [LARGE SCALE GENOMIC DNA]</scope>
    <source>
        <strain evidence="1 2">KACC 22596</strain>
    </source>
</reference>
<dbReference type="Proteomes" id="UP000831390">
    <property type="component" value="Chromosome"/>
</dbReference>
<evidence type="ECO:0000313" key="2">
    <source>
        <dbReference type="Proteomes" id="UP000831390"/>
    </source>
</evidence>
<dbReference type="SUPFAM" id="SSF53474">
    <property type="entry name" value="alpha/beta-Hydrolases"/>
    <property type="match status" value="1"/>
</dbReference>
<keyword evidence="2" id="KW-1185">Reference proteome</keyword>
<dbReference type="InterPro" id="IPR029058">
    <property type="entry name" value="AB_hydrolase_fold"/>
</dbReference>
<evidence type="ECO:0008006" key="3">
    <source>
        <dbReference type="Google" id="ProtNLM"/>
    </source>
</evidence>
<gene>
    <name evidence="1" type="ORF">MTP16_04430</name>
</gene>
<name>A0ABY4BAX4_9BACT</name>
<dbReference type="RefSeq" id="WP_243516275.1">
    <property type="nucleotide sequence ID" value="NZ_CP094534.1"/>
</dbReference>
<evidence type="ECO:0000313" key="1">
    <source>
        <dbReference type="EMBL" id="UOE34903.1"/>
    </source>
</evidence>